<name>A0AAP0B2V8_9ASPA</name>
<evidence type="ECO:0000313" key="2">
    <source>
        <dbReference type="EMBL" id="KAK8925916.1"/>
    </source>
</evidence>
<gene>
    <name evidence="2" type="ORF">KSP39_PZI018155</name>
</gene>
<proteinExistence type="predicted"/>
<reference evidence="2 3" key="1">
    <citation type="journal article" date="2022" name="Nat. Plants">
        <title>Genomes of leafy and leafless Platanthera orchids illuminate the evolution of mycoheterotrophy.</title>
        <authorList>
            <person name="Li M.H."/>
            <person name="Liu K.W."/>
            <person name="Li Z."/>
            <person name="Lu H.C."/>
            <person name="Ye Q.L."/>
            <person name="Zhang D."/>
            <person name="Wang J.Y."/>
            <person name="Li Y.F."/>
            <person name="Zhong Z.M."/>
            <person name="Liu X."/>
            <person name="Yu X."/>
            <person name="Liu D.K."/>
            <person name="Tu X.D."/>
            <person name="Liu B."/>
            <person name="Hao Y."/>
            <person name="Liao X.Y."/>
            <person name="Jiang Y.T."/>
            <person name="Sun W.H."/>
            <person name="Chen J."/>
            <person name="Chen Y.Q."/>
            <person name="Ai Y."/>
            <person name="Zhai J.W."/>
            <person name="Wu S.S."/>
            <person name="Zhou Z."/>
            <person name="Hsiao Y.Y."/>
            <person name="Wu W.L."/>
            <person name="Chen Y.Y."/>
            <person name="Lin Y.F."/>
            <person name="Hsu J.L."/>
            <person name="Li C.Y."/>
            <person name="Wang Z.W."/>
            <person name="Zhao X."/>
            <person name="Zhong W.Y."/>
            <person name="Ma X.K."/>
            <person name="Ma L."/>
            <person name="Huang J."/>
            <person name="Chen G.Z."/>
            <person name="Huang M.Z."/>
            <person name="Huang L."/>
            <person name="Peng D.H."/>
            <person name="Luo Y.B."/>
            <person name="Zou S.Q."/>
            <person name="Chen S.P."/>
            <person name="Lan S."/>
            <person name="Tsai W.C."/>
            <person name="Van de Peer Y."/>
            <person name="Liu Z.J."/>
        </authorList>
    </citation>
    <scope>NUCLEOTIDE SEQUENCE [LARGE SCALE GENOMIC DNA]</scope>
    <source>
        <strain evidence="2">Lor287</strain>
    </source>
</reference>
<organism evidence="2 3">
    <name type="scientific">Platanthera zijinensis</name>
    <dbReference type="NCBI Taxonomy" id="2320716"/>
    <lineage>
        <taxon>Eukaryota</taxon>
        <taxon>Viridiplantae</taxon>
        <taxon>Streptophyta</taxon>
        <taxon>Embryophyta</taxon>
        <taxon>Tracheophyta</taxon>
        <taxon>Spermatophyta</taxon>
        <taxon>Magnoliopsida</taxon>
        <taxon>Liliopsida</taxon>
        <taxon>Asparagales</taxon>
        <taxon>Orchidaceae</taxon>
        <taxon>Orchidoideae</taxon>
        <taxon>Orchideae</taxon>
        <taxon>Orchidinae</taxon>
        <taxon>Platanthera</taxon>
    </lineage>
</organism>
<feature type="compositionally biased region" description="Basic and acidic residues" evidence="1">
    <location>
        <begin position="16"/>
        <end position="25"/>
    </location>
</feature>
<comment type="caution">
    <text evidence="2">The sequence shown here is derived from an EMBL/GenBank/DDBJ whole genome shotgun (WGS) entry which is preliminary data.</text>
</comment>
<dbReference type="AlphaFoldDB" id="A0AAP0B2V8"/>
<evidence type="ECO:0000256" key="1">
    <source>
        <dbReference type="SAM" id="MobiDB-lite"/>
    </source>
</evidence>
<dbReference type="Proteomes" id="UP001418222">
    <property type="component" value="Unassembled WGS sequence"/>
</dbReference>
<dbReference type="EMBL" id="JBBWWQ010000016">
    <property type="protein sequence ID" value="KAK8925916.1"/>
    <property type="molecule type" value="Genomic_DNA"/>
</dbReference>
<evidence type="ECO:0000313" key="3">
    <source>
        <dbReference type="Proteomes" id="UP001418222"/>
    </source>
</evidence>
<accession>A0AAP0B2V8</accession>
<sequence>MGGAAGVSISGGFRQADGKIREGGGCRRGMQLADSDLRDCEAEQDSNLLVNLRF</sequence>
<feature type="region of interest" description="Disordered" evidence="1">
    <location>
        <begin position="1"/>
        <end position="25"/>
    </location>
</feature>
<keyword evidence="3" id="KW-1185">Reference proteome</keyword>
<protein>
    <submittedName>
        <fullName evidence="2">Uncharacterized protein</fullName>
    </submittedName>
</protein>